<evidence type="ECO:0000313" key="2">
    <source>
        <dbReference type="EMBL" id="KPM08124.1"/>
    </source>
</evidence>
<dbReference type="Proteomes" id="UP000616769">
    <property type="component" value="Unassembled WGS sequence"/>
</dbReference>
<dbReference type="EMBL" id="JXLN01012230">
    <property type="protein sequence ID" value="KPM08124.1"/>
    <property type="molecule type" value="Genomic_DNA"/>
</dbReference>
<dbReference type="OrthoDB" id="6510100at2759"/>
<dbReference type="VEuPathDB" id="VectorBase:SSCA002806"/>
<comment type="caution">
    <text evidence="2">The sequence shown here is derived from an EMBL/GenBank/DDBJ whole genome shotgun (WGS) entry which is preliminary data.</text>
</comment>
<feature type="region of interest" description="Disordered" evidence="1">
    <location>
        <begin position="233"/>
        <end position="254"/>
    </location>
</feature>
<reference evidence="2 3" key="1">
    <citation type="journal article" date="2015" name="Parasit. Vectors">
        <title>Draft genome of the scabies mite.</title>
        <authorList>
            <person name="Rider S.D.Jr."/>
            <person name="Morgan M.S."/>
            <person name="Arlian L.G."/>
        </authorList>
    </citation>
    <scope>NUCLEOTIDE SEQUENCE [LARGE SCALE GENOMIC DNA]</scope>
    <source>
        <strain evidence="2">Arlian Lab</strain>
    </source>
</reference>
<evidence type="ECO:0000313" key="3">
    <source>
        <dbReference type="Proteomes" id="UP000616769"/>
    </source>
</evidence>
<sequence>MNTNESNELNTIANDRQQLQPAQFQTHRPSLPHNSSSTSIIFDYYRRSSIGVEYLHTSASNGSGFWNQNSWLSPVSPSLASGSVSNQGINPVSLNFGLTGTFAHRRRSSHPRICTFNCANCRKLMLSSVSERNLNVSIDANQNDRSGQSNSSYHLQTKTASFEQTQSLNNSDQHLPTITTASNLTYQSKTESLSKTSKDVSSIVHNETDVVNSKSTDKDLQSFLDQLIQKCWPQESGDRPDFSSLKETIHGLHE</sequence>
<protein>
    <submittedName>
        <fullName evidence="2">Uncharacterized protein</fullName>
    </submittedName>
</protein>
<gene>
    <name evidence="2" type="ORF">QR98_0066380</name>
</gene>
<dbReference type="AlphaFoldDB" id="A0A132AAX3"/>
<name>A0A132AAX3_SARSC</name>
<organism evidence="2 3">
    <name type="scientific">Sarcoptes scabiei</name>
    <name type="common">Itch mite</name>
    <name type="synonym">Acarus scabiei</name>
    <dbReference type="NCBI Taxonomy" id="52283"/>
    <lineage>
        <taxon>Eukaryota</taxon>
        <taxon>Metazoa</taxon>
        <taxon>Ecdysozoa</taxon>
        <taxon>Arthropoda</taxon>
        <taxon>Chelicerata</taxon>
        <taxon>Arachnida</taxon>
        <taxon>Acari</taxon>
        <taxon>Acariformes</taxon>
        <taxon>Sarcoptiformes</taxon>
        <taxon>Astigmata</taxon>
        <taxon>Psoroptidia</taxon>
        <taxon>Sarcoptoidea</taxon>
        <taxon>Sarcoptidae</taxon>
        <taxon>Sarcoptinae</taxon>
        <taxon>Sarcoptes</taxon>
    </lineage>
</organism>
<proteinExistence type="predicted"/>
<accession>A0A132AAX3</accession>
<evidence type="ECO:0000256" key="1">
    <source>
        <dbReference type="SAM" id="MobiDB-lite"/>
    </source>
</evidence>